<evidence type="ECO:0000313" key="8">
    <source>
        <dbReference type="EMBL" id="MBC3844790.1"/>
    </source>
</evidence>
<proteinExistence type="inferred from homology"/>
<dbReference type="PROSITE" id="PS51257">
    <property type="entry name" value="PROKAR_LIPOPROTEIN"/>
    <property type="match status" value="1"/>
</dbReference>
<dbReference type="InterPro" id="IPR033985">
    <property type="entry name" value="SusD-like_N"/>
</dbReference>
<evidence type="ECO:0000256" key="4">
    <source>
        <dbReference type="ARBA" id="ARBA00023136"/>
    </source>
</evidence>
<dbReference type="CDD" id="cd08977">
    <property type="entry name" value="SusD"/>
    <property type="match status" value="1"/>
</dbReference>
<keyword evidence="9" id="KW-1185">Reference proteome</keyword>
<dbReference type="EMBL" id="JACOME010000001">
    <property type="protein sequence ID" value="MBC3844790.1"/>
    <property type="molecule type" value="Genomic_DNA"/>
</dbReference>
<dbReference type="Pfam" id="PF07980">
    <property type="entry name" value="SusD_RagB"/>
    <property type="match status" value="1"/>
</dbReference>
<reference evidence="8 9" key="1">
    <citation type="submission" date="2020-08" db="EMBL/GenBank/DDBJ databases">
        <title>Winogradskyella ouciana sp. nov., isolated from the hadal seawater of the Mariana Trench.</title>
        <authorList>
            <person name="He X."/>
        </authorList>
    </citation>
    <scope>NUCLEOTIDE SEQUENCE [LARGE SCALE GENOMIC DNA]</scope>
    <source>
        <strain evidence="8 9">KCTC 22026</strain>
    </source>
</reference>
<gene>
    <name evidence="8" type="ORF">H6H04_00220</name>
</gene>
<evidence type="ECO:0000256" key="5">
    <source>
        <dbReference type="ARBA" id="ARBA00023237"/>
    </source>
</evidence>
<evidence type="ECO:0000259" key="7">
    <source>
        <dbReference type="Pfam" id="PF14322"/>
    </source>
</evidence>
<evidence type="ECO:0000313" key="9">
    <source>
        <dbReference type="Proteomes" id="UP000607435"/>
    </source>
</evidence>
<keyword evidence="4" id="KW-0472">Membrane</keyword>
<dbReference type="Pfam" id="PF14322">
    <property type="entry name" value="SusD-like_3"/>
    <property type="match status" value="1"/>
</dbReference>
<dbReference type="SUPFAM" id="SSF48452">
    <property type="entry name" value="TPR-like"/>
    <property type="match status" value="1"/>
</dbReference>
<protein>
    <submittedName>
        <fullName evidence="8">RagB/SusD family nutrient uptake outer membrane protein</fullName>
    </submittedName>
</protein>
<feature type="domain" description="SusD-like N-terminal" evidence="7">
    <location>
        <begin position="80"/>
        <end position="202"/>
    </location>
</feature>
<dbReference type="Proteomes" id="UP000607435">
    <property type="component" value="Unassembled WGS sequence"/>
</dbReference>
<dbReference type="RefSeq" id="WP_186843937.1">
    <property type="nucleotide sequence ID" value="NZ_JACOME010000001.1"/>
</dbReference>
<evidence type="ECO:0000256" key="3">
    <source>
        <dbReference type="ARBA" id="ARBA00022729"/>
    </source>
</evidence>
<name>A0ABR6XXR6_9FLAO</name>
<evidence type="ECO:0000256" key="1">
    <source>
        <dbReference type="ARBA" id="ARBA00004442"/>
    </source>
</evidence>
<dbReference type="InterPro" id="IPR012944">
    <property type="entry name" value="SusD_RagB_dom"/>
</dbReference>
<dbReference type="Gene3D" id="1.25.40.390">
    <property type="match status" value="1"/>
</dbReference>
<comment type="subcellular location">
    <subcellularLocation>
        <location evidence="1">Cell outer membrane</location>
    </subcellularLocation>
</comment>
<sequence>MKKIFLLLGTLLTITACNNDLDQVPPNIATADSLDDFGGVLNAAYYYQLGSVTPLAVMGDFRADNALMIEEPYPSFDRFNSDLLDMEDQFFEPFYIALYRSIVSANNVIENSDSPTDVGEAKFLRALSYFKLVKVFGDVTIILTPGTLITDTSLLVRQPATDAYNEVIIPDLQDAIASLDNSGLSSGRATQIAAQGLLGKVYVQMGNFASAEPHLAAVVSGAAGAGVTLESNFADVVTDDSSEILFATQVSSSIPDEYGFTEFTGWFIGNDSKSFEPLDMDLVAAFDAAGDVTRKNLTVDVPNIRSIKYGSENPDQDFIELRLSDVILLYAEALNENNNASGAQSATILSSLDAIRTRAGLGSLSGTATTQAEVRQAIADERRLELAFEGQRWFDLVRTGTVDAEMGETINSNYHLFPIPVSEILATDGAITQNAGY</sequence>
<evidence type="ECO:0000256" key="2">
    <source>
        <dbReference type="ARBA" id="ARBA00006275"/>
    </source>
</evidence>
<comment type="similarity">
    <text evidence="2">Belongs to the SusD family.</text>
</comment>
<evidence type="ECO:0000259" key="6">
    <source>
        <dbReference type="Pfam" id="PF07980"/>
    </source>
</evidence>
<feature type="domain" description="RagB/SusD" evidence="6">
    <location>
        <begin position="305"/>
        <end position="407"/>
    </location>
</feature>
<keyword evidence="3" id="KW-0732">Signal</keyword>
<organism evidence="8 9">
    <name type="scientific">Winogradskyella echinorum</name>
    <dbReference type="NCBI Taxonomy" id="538189"/>
    <lineage>
        <taxon>Bacteria</taxon>
        <taxon>Pseudomonadati</taxon>
        <taxon>Bacteroidota</taxon>
        <taxon>Flavobacteriia</taxon>
        <taxon>Flavobacteriales</taxon>
        <taxon>Flavobacteriaceae</taxon>
        <taxon>Winogradskyella</taxon>
    </lineage>
</organism>
<keyword evidence="5" id="KW-0998">Cell outer membrane</keyword>
<comment type="caution">
    <text evidence="8">The sequence shown here is derived from an EMBL/GenBank/DDBJ whole genome shotgun (WGS) entry which is preliminary data.</text>
</comment>
<dbReference type="InterPro" id="IPR011990">
    <property type="entry name" value="TPR-like_helical_dom_sf"/>
</dbReference>
<accession>A0ABR6XXR6</accession>